<dbReference type="EMBL" id="JH717842">
    <property type="protein sequence ID" value="EWY93347.1"/>
    <property type="molecule type" value="Genomic_DNA"/>
</dbReference>
<protein>
    <submittedName>
        <fullName evidence="1">Uncharacterized protein</fullName>
    </submittedName>
</protein>
<evidence type="ECO:0000313" key="1">
    <source>
        <dbReference type="EMBL" id="EWY93347.1"/>
    </source>
</evidence>
<dbReference type="Proteomes" id="UP000030753">
    <property type="component" value="Unassembled WGS sequence"/>
</dbReference>
<sequence length="133" mass="14747">MASGLAMSRFGRGSSLLLPSLLPGKNDEAMEQKPLNDIRHLLHHLNSTQLNLPSNQSGEANGWFKTSSQSTGPTMNTGLPCTPHAWLPQLRTGRCHHGQAARMPHQCHLVHSEHPSIQLSLRDMICTTRYAHR</sequence>
<name>W9IFC8_FUSOX</name>
<gene>
    <name evidence="1" type="ORF">FOYG_06589</name>
</gene>
<organism evidence="1 2">
    <name type="scientific">Fusarium oxysporum NRRL 32931</name>
    <dbReference type="NCBI Taxonomy" id="660029"/>
    <lineage>
        <taxon>Eukaryota</taxon>
        <taxon>Fungi</taxon>
        <taxon>Dikarya</taxon>
        <taxon>Ascomycota</taxon>
        <taxon>Pezizomycotina</taxon>
        <taxon>Sordariomycetes</taxon>
        <taxon>Hypocreomycetidae</taxon>
        <taxon>Hypocreales</taxon>
        <taxon>Nectriaceae</taxon>
        <taxon>Fusarium</taxon>
        <taxon>Fusarium oxysporum species complex</taxon>
    </lineage>
</organism>
<reference evidence="1 2" key="1">
    <citation type="submission" date="2011-06" db="EMBL/GenBank/DDBJ databases">
        <title>The Genome Sequence of Fusarium oxysporum FOSC 3-a.</title>
        <authorList>
            <consortium name="The Broad Institute Genome Sequencing Platform"/>
            <person name="Ma L.-J."/>
            <person name="Gale L.R."/>
            <person name="Schwartz D.C."/>
            <person name="Zhou S."/>
            <person name="Corby-Kistler H."/>
            <person name="Young S.K."/>
            <person name="Zeng Q."/>
            <person name="Gargeya S."/>
            <person name="Fitzgerald M."/>
            <person name="Haas B."/>
            <person name="Abouelleil A."/>
            <person name="Alvarado L."/>
            <person name="Arachchi H.M."/>
            <person name="Berlin A."/>
            <person name="Brown A."/>
            <person name="Chapman S.B."/>
            <person name="Chen Z."/>
            <person name="Dunbar C."/>
            <person name="Freedman E."/>
            <person name="Gearin G."/>
            <person name="Gellesch M."/>
            <person name="Goldberg J."/>
            <person name="Griggs A."/>
            <person name="Gujja S."/>
            <person name="Heiman D."/>
            <person name="Howarth C."/>
            <person name="Larson L."/>
            <person name="Lui A."/>
            <person name="MacDonald P.J.P."/>
            <person name="Mehta T."/>
            <person name="Montmayeur A."/>
            <person name="Murphy C."/>
            <person name="Neiman D."/>
            <person name="Pearson M."/>
            <person name="Priest M."/>
            <person name="Roberts A."/>
            <person name="Saif S."/>
            <person name="Shea T."/>
            <person name="Shenoy N."/>
            <person name="Sisk P."/>
            <person name="Stolte C."/>
            <person name="Sykes S."/>
            <person name="Wortman J."/>
            <person name="Nusbaum C."/>
            <person name="Birren B."/>
        </authorList>
    </citation>
    <scope>NUCLEOTIDE SEQUENCE [LARGE SCALE GENOMIC DNA]</scope>
    <source>
        <strain evidence="2">FOSC 3-a</strain>
    </source>
</reference>
<accession>W9IFC8</accession>
<dbReference type="AlphaFoldDB" id="W9IFC8"/>
<proteinExistence type="predicted"/>
<evidence type="ECO:0000313" key="2">
    <source>
        <dbReference type="Proteomes" id="UP000030753"/>
    </source>
</evidence>
<dbReference type="HOGENOM" id="CLU_157389_0_0_1"/>